<sequence length="41" mass="4470">MKLGGGVYMPILLVIFTSIVAPIISGVAVKLILDWLSKKKR</sequence>
<dbReference type="NCBIfam" id="NF033608">
    <property type="entry name" value="type_I_tox_Fst"/>
    <property type="match status" value="1"/>
</dbReference>
<keyword evidence="1" id="KW-0812">Transmembrane</keyword>
<keyword evidence="1" id="KW-1133">Transmembrane helix</keyword>
<comment type="caution">
    <text evidence="2">The sequence shown here is derived from an EMBL/GenBank/DDBJ whole genome shotgun (WGS) entry which is preliminary data.</text>
</comment>
<dbReference type="EMBL" id="JXJU01000027">
    <property type="protein sequence ID" value="PCR98732.1"/>
    <property type="molecule type" value="Genomic_DNA"/>
</dbReference>
<evidence type="ECO:0000256" key="1">
    <source>
        <dbReference type="SAM" id="Phobius"/>
    </source>
</evidence>
<feature type="transmembrane region" description="Helical" evidence="1">
    <location>
        <begin position="6"/>
        <end position="33"/>
    </location>
</feature>
<reference evidence="2 3" key="1">
    <citation type="submission" date="2014-12" db="EMBL/GenBank/DDBJ databases">
        <title>Draft genome sequences of 10 type strains of Lactococcus.</title>
        <authorList>
            <person name="Sun Z."/>
            <person name="Zhong Z."/>
            <person name="Liu W."/>
            <person name="Zhang W."/>
            <person name="Zhang H."/>
        </authorList>
    </citation>
    <scope>NUCLEOTIDE SEQUENCE [LARGE SCALE GENOMIC DNA]</scope>
    <source>
        <strain evidence="2 3">JCM 16395</strain>
    </source>
</reference>
<gene>
    <name evidence="2" type="ORF">RT41_GL000939</name>
</gene>
<evidence type="ECO:0000313" key="3">
    <source>
        <dbReference type="Proteomes" id="UP000218181"/>
    </source>
</evidence>
<name>A0A2A5RHZ4_9LACT</name>
<keyword evidence="3" id="KW-1185">Reference proteome</keyword>
<proteinExistence type="predicted"/>
<dbReference type="Proteomes" id="UP000218181">
    <property type="component" value="Unassembled WGS sequence"/>
</dbReference>
<protein>
    <recommendedName>
        <fullName evidence="4">Type I toxin-antitoxin system Fst family toxin</fullName>
    </recommendedName>
</protein>
<keyword evidence="1" id="KW-0472">Membrane</keyword>
<dbReference type="AlphaFoldDB" id="A0A2A5RHZ4"/>
<accession>A0A2A5RHZ4</accession>
<evidence type="ECO:0000313" key="2">
    <source>
        <dbReference type="EMBL" id="PCR98732.1"/>
    </source>
</evidence>
<evidence type="ECO:0008006" key="4">
    <source>
        <dbReference type="Google" id="ProtNLM"/>
    </source>
</evidence>
<organism evidence="2 3">
    <name type="scientific">Lactococcus fujiensis JCM 16395</name>
    <dbReference type="NCBI Taxonomy" id="1291764"/>
    <lineage>
        <taxon>Bacteria</taxon>
        <taxon>Bacillati</taxon>
        <taxon>Bacillota</taxon>
        <taxon>Bacilli</taxon>
        <taxon>Lactobacillales</taxon>
        <taxon>Streptococcaceae</taxon>
        <taxon>Lactococcus</taxon>
    </lineage>
</organism>